<dbReference type="Gene3D" id="3.40.50.300">
    <property type="entry name" value="P-loop containing nucleotide triphosphate hydrolases"/>
    <property type="match status" value="2"/>
</dbReference>
<dbReference type="InterPro" id="IPR027417">
    <property type="entry name" value="P-loop_NTPase"/>
</dbReference>
<dbReference type="PRINTS" id="PR00300">
    <property type="entry name" value="CLPPROTEASEA"/>
</dbReference>
<comment type="caution">
    <text evidence="8">The sequence shown here is derived from an EMBL/GenBank/DDBJ whole genome shotgun (WGS) entry which is preliminary data.</text>
</comment>
<dbReference type="SMART" id="SM01086">
    <property type="entry name" value="ClpB_D2-small"/>
    <property type="match status" value="1"/>
</dbReference>
<reference evidence="8" key="2">
    <citation type="journal article" date="2021" name="PeerJ">
        <title>Extensive microbial diversity within the chicken gut microbiome revealed by metagenomics and culture.</title>
        <authorList>
            <person name="Gilroy R."/>
            <person name="Ravi A."/>
            <person name="Getino M."/>
            <person name="Pursley I."/>
            <person name="Horton D.L."/>
            <person name="Alikhan N.F."/>
            <person name="Baker D."/>
            <person name="Gharbi K."/>
            <person name="Hall N."/>
            <person name="Watson M."/>
            <person name="Adriaenssens E.M."/>
            <person name="Foster-Nyarko E."/>
            <person name="Jarju S."/>
            <person name="Secka A."/>
            <person name="Antonio M."/>
            <person name="Oren A."/>
            <person name="Chaudhuri R.R."/>
            <person name="La Ragione R."/>
            <person name="Hildebrand F."/>
            <person name="Pallen M.J."/>
        </authorList>
    </citation>
    <scope>NUCLEOTIDE SEQUENCE</scope>
    <source>
        <strain evidence="8">1063</strain>
    </source>
</reference>
<dbReference type="InterPro" id="IPR001270">
    <property type="entry name" value="ClpA/B"/>
</dbReference>
<keyword evidence="3 8" id="KW-0067">ATP-binding</keyword>
<dbReference type="GO" id="GO:0008233">
    <property type="term" value="F:peptidase activity"/>
    <property type="evidence" value="ECO:0007669"/>
    <property type="project" value="UniProtKB-KW"/>
</dbReference>
<name>A0A9D1L254_9FIRM</name>
<proteinExistence type="predicted"/>
<evidence type="ECO:0000313" key="8">
    <source>
        <dbReference type="EMBL" id="HIU20647.1"/>
    </source>
</evidence>
<dbReference type="SMART" id="SM00382">
    <property type="entry name" value="AAA"/>
    <property type="match status" value="2"/>
</dbReference>
<dbReference type="InterPro" id="IPR003593">
    <property type="entry name" value="AAA+_ATPase"/>
</dbReference>
<dbReference type="Gene3D" id="4.10.860.10">
    <property type="entry name" value="UVR domain"/>
    <property type="match status" value="1"/>
</dbReference>
<dbReference type="GO" id="GO:0034605">
    <property type="term" value="P:cellular response to heat"/>
    <property type="evidence" value="ECO:0007669"/>
    <property type="project" value="TreeGrafter"/>
</dbReference>
<dbReference type="GO" id="GO:0016887">
    <property type="term" value="F:ATP hydrolysis activity"/>
    <property type="evidence" value="ECO:0007669"/>
    <property type="project" value="InterPro"/>
</dbReference>
<dbReference type="CDD" id="cd00009">
    <property type="entry name" value="AAA"/>
    <property type="match status" value="1"/>
</dbReference>
<accession>A0A9D1L254</accession>
<evidence type="ECO:0000259" key="6">
    <source>
        <dbReference type="SMART" id="SM00382"/>
    </source>
</evidence>
<evidence type="ECO:0000256" key="2">
    <source>
        <dbReference type="ARBA" id="ARBA00022741"/>
    </source>
</evidence>
<dbReference type="SUPFAM" id="SSF52540">
    <property type="entry name" value="P-loop containing nucleoside triphosphate hydrolases"/>
    <property type="match status" value="2"/>
</dbReference>
<dbReference type="InterPro" id="IPR050130">
    <property type="entry name" value="ClpA_ClpB"/>
</dbReference>
<dbReference type="GO" id="GO:0006508">
    <property type="term" value="P:proteolysis"/>
    <property type="evidence" value="ECO:0007669"/>
    <property type="project" value="UniProtKB-KW"/>
</dbReference>
<keyword evidence="2" id="KW-0547">Nucleotide-binding</keyword>
<organism evidence="8 9">
    <name type="scientific">Candidatus Limadaptatus stercorigallinarum</name>
    <dbReference type="NCBI Taxonomy" id="2840845"/>
    <lineage>
        <taxon>Bacteria</taxon>
        <taxon>Bacillati</taxon>
        <taxon>Bacillota</taxon>
        <taxon>Clostridia</taxon>
        <taxon>Eubacteriales</taxon>
        <taxon>Candidatus Limadaptatus</taxon>
    </lineage>
</organism>
<keyword evidence="5" id="KW-0175">Coiled coil</keyword>
<dbReference type="FunFam" id="1.10.8.60:FF:000017">
    <property type="entry name" value="ATP-dependent chaperone ClpB"/>
    <property type="match status" value="1"/>
</dbReference>
<evidence type="ECO:0000256" key="4">
    <source>
        <dbReference type="ARBA" id="ARBA00023186"/>
    </source>
</evidence>
<dbReference type="AlphaFoldDB" id="A0A9D1L254"/>
<dbReference type="FunFam" id="3.40.50.300:FF:000025">
    <property type="entry name" value="ATP-dependent Clp protease subunit"/>
    <property type="match status" value="1"/>
</dbReference>
<dbReference type="InterPro" id="IPR019489">
    <property type="entry name" value="Clp_ATPase_C"/>
</dbReference>
<dbReference type="Gene3D" id="1.10.8.60">
    <property type="match status" value="2"/>
</dbReference>
<keyword evidence="8" id="KW-0645">Protease</keyword>
<dbReference type="FunFam" id="3.40.50.300:FF:000010">
    <property type="entry name" value="Chaperone clpB 1, putative"/>
    <property type="match status" value="1"/>
</dbReference>
<feature type="coiled-coil region" evidence="5">
    <location>
        <begin position="274"/>
        <end position="320"/>
    </location>
</feature>
<dbReference type="Pfam" id="PF00004">
    <property type="entry name" value="AAA"/>
    <property type="match status" value="1"/>
</dbReference>
<dbReference type="Proteomes" id="UP000824088">
    <property type="component" value="Unassembled WGS sequence"/>
</dbReference>
<feature type="domain" description="Clp ATPase C-terminal" evidence="7">
    <location>
        <begin position="578"/>
        <end position="667"/>
    </location>
</feature>
<gene>
    <name evidence="8" type="ORF">IAD51_00175</name>
</gene>
<dbReference type="GO" id="GO:0005737">
    <property type="term" value="C:cytoplasm"/>
    <property type="evidence" value="ECO:0007669"/>
    <property type="project" value="TreeGrafter"/>
</dbReference>
<feature type="domain" description="AAA+ ATPase" evidence="6">
    <location>
        <begin position="60"/>
        <end position="204"/>
    </location>
</feature>
<evidence type="ECO:0000256" key="1">
    <source>
        <dbReference type="ARBA" id="ARBA00022737"/>
    </source>
</evidence>
<dbReference type="PANTHER" id="PTHR11638:SF18">
    <property type="entry name" value="HEAT SHOCK PROTEIN 104"/>
    <property type="match status" value="1"/>
</dbReference>
<protein>
    <submittedName>
        <fullName evidence="8">ATP-dependent Clp protease ATP-binding subunit</fullName>
    </submittedName>
</protein>
<dbReference type="EMBL" id="DVMN01000002">
    <property type="protein sequence ID" value="HIU20647.1"/>
    <property type="molecule type" value="Genomic_DNA"/>
</dbReference>
<dbReference type="Pfam" id="PF10431">
    <property type="entry name" value="ClpB_D2-small"/>
    <property type="match status" value="1"/>
</dbReference>
<feature type="non-terminal residue" evidence="8">
    <location>
        <position position="1"/>
    </location>
</feature>
<dbReference type="InterPro" id="IPR041546">
    <property type="entry name" value="ClpA/ClpB_AAA_lid"/>
</dbReference>
<dbReference type="GO" id="GO:0005524">
    <property type="term" value="F:ATP binding"/>
    <property type="evidence" value="ECO:0007669"/>
    <property type="project" value="UniProtKB-KW"/>
</dbReference>
<feature type="domain" description="AAA+ ATPase" evidence="6">
    <location>
        <begin position="398"/>
        <end position="579"/>
    </location>
</feature>
<dbReference type="Pfam" id="PF07724">
    <property type="entry name" value="AAA_2"/>
    <property type="match status" value="1"/>
</dbReference>
<evidence type="ECO:0000256" key="5">
    <source>
        <dbReference type="SAM" id="Coils"/>
    </source>
</evidence>
<sequence>DGAESVSETQTERRAEGGLSAELAQFGTDLTQKARDGKLDPVIGRGKEIERIIQILCRRTKNNPVLIGEPGVGKSAIVDGLAQAIVNGQVPDLLTGKIVFSLDITSMVAGTRYRGDFEERLKKAIDGIKRAGNIILFIDEIHMILGTGSTGEGGIDVANVLKPMLARGELQTIGATTVEEYRKYFEKDAALERRFQPIMVEQPTVSDTIEILQGLKEKYEQHHKVEITDEAVSAAAILSDRYITDRFLPDKAIDLIDEAASRKKIQSFTTPPEIRRLEDRIKEVELNKSEAARHEQYERADRLKHERDSLVEQKEKLQAEWNNRSHDVKLSIGEEEIAEIVSEWTGIPVRKITEGESEKLQHLEEILHKRVIGQDEAVTAVAKAIKRARAGLKDPKRPIGSFIFLGPTGVGKTELAKALAEAMFGDENLLIRVDMSEYMEKHNVSKLIGSAPGYVGYDEGGQLTEKVRRKPYSVVLFDEVEKAHPEVFNILLQILEDGRLTDSHGRVVSFKNTIVIMTSNIGAQEIGKMRAPLGFGTSSGREEAEYENMKERQMDALKEAMKPELINRIDEIIFFHRLTRDDLEKIADIMFASLEKRLDERSVTVTVSREAKDYIVGEGYNEEYGARPLRRTIQRLVEDRLSEMLLTGRISDGDKVNVVMRDGELCFDKA</sequence>
<evidence type="ECO:0000259" key="7">
    <source>
        <dbReference type="SMART" id="SM01086"/>
    </source>
</evidence>
<reference evidence="8" key="1">
    <citation type="submission" date="2020-10" db="EMBL/GenBank/DDBJ databases">
        <authorList>
            <person name="Gilroy R."/>
        </authorList>
    </citation>
    <scope>NUCLEOTIDE SEQUENCE</scope>
    <source>
        <strain evidence="8">1063</strain>
    </source>
</reference>
<dbReference type="CDD" id="cd19499">
    <property type="entry name" value="RecA-like_ClpB_Hsp104-like"/>
    <property type="match status" value="1"/>
</dbReference>
<dbReference type="InterPro" id="IPR003959">
    <property type="entry name" value="ATPase_AAA_core"/>
</dbReference>
<evidence type="ECO:0000313" key="9">
    <source>
        <dbReference type="Proteomes" id="UP000824088"/>
    </source>
</evidence>
<evidence type="ECO:0000256" key="3">
    <source>
        <dbReference type="ARBA" id="ARBA00022840"/>
    </source>
</evidence>
<keyword evidence="1" id="KW-0677">Repeat</keyword>
<keyword evidence="8" id="KW-0378">Hydrolase</keyword>
<keyword evidence="4" id="KW-0143">Chaperone</keyword>
<dbReference type="PANTHER" id="PTHR11638">
    <property type="entry name" value="ATP-DEPENDENT CLP PROTEASE"/>
    <property type="match status" value="1"/>
</dbReference>
<dbReference type="Pfam" id="PF17871">
    <property type="entry name" value="AAA_lid_9"/>
    <property type="match status" value="1"/>
</dbReference>